<dbReference type="AlphaFoldDB" id="A0A225W503"/>
<comment type="caution">
    <text evidence="1">The sequence shown here is derived from an EMBL/GenBank/DDBJ whole genome shotgun (WGS) entry which is preliminary data.</text>
</comment>
<gene>
    <name evidence="1" type="ORF">PHMEG_00014967</name>
</gene>
<proteinExistence type="predicted"/>
<evidence type="ECO:0000313" key="1">
    <source>
        <dbReference type="EMBL" id="OWZ11940.1"/>
    </source>
</evidence>
<accession>A0A225W503</accession>
<dbReference type="EMBL" id="NBNE01001987">
    <property type="protein sequence ID" value="OWZ11940.1"/>
    <property type="molecule type" value="Genomic_DNA"/>
</dbReference>
<sequence length="95" mass="10806">MKSIARRILQILNTTTRLSKGKRKRLNKIVGKADIDIKSIDIARDRYLKVFIKKLKDTQLRTLQGQRVRSLKAFEHILKQHEPGGVTIASAPSEG</sequence>
<keyword evidence="2" id="KW-1185">Reference proteome</keyword>
<organism evidence="1 2">
    <name type="scientific">Phytophthora megakarya</name>
    <dbReference type="NCBI Taxonomy" id="4795"/>
    <lineage>
        <taxon>Eukaryota</taxon>
        <taxon>Sar</taxon>
        <taxon>Stramenopiles</taxon>
        <taxon>Oomycota</taxon>
        <taxon>Peronosporomycetes</taxon>
        <taxon>Peronosporales</taxon>
        <taxon>Peronosporaceae</taxon>
        <taxon>Phytophthora</taxon>
    </lineage>
</organism>
<name>A0A225W503_9STRA</name>
<protein>
    <submittedName>
        <fullName evidence="1">Uncharacterized protein</fullName>
    </submittedName>
</protein>
<reference evidence="2" key="1">
    <citation type="submission" date="2017-03" db="EMBL/GenBank/DDBJ databases">
        <title>Phytopthora megakarya and P. palmivora, two closely related causual agents of cacao black pod achieved similar genome size and gene model numbers by different mechanisms.</title>
        <authorList>
            <person name="Ali S."/>
            <person name="Shao J."/>
            <person name="Larry D.J."/>
            <person name="Kronmiller B."/>
            <person name="Shen D."/>
            <person name="Strem M.D."/>
            <person name="Melnick R.L."/>
            <person name="Guiltinan M.J."/>
            <person name="Tyler B.M."/>
            <person name="Meinhardt L.W."/>
            <person name="Bailey B.A."/>
        </authorList>
    </citation>
    <scope>NUCLEOTIDE SEQUENCE [LARGE SCALE GENOMIC DNA]</scope>
    <source>
        <strain evidence="2">zdho120</strain>
    </source>
</reference>
<dbReference type="Proteomes" id="UP000198211">
    <property type="component" value="Unassembled WGS sequence"/>
</dbReference>
<evidence type="ECO:0000313" key="2">
    <source>
        <dbReference type="Proteomes" id="UP000198211"/>
    </source>
</evidence>